<comment type="caution">
    <text evidence="2">The sequence shown here is derived from an EMBL/GenBank/DDBJ whole genome shotgun (WGS) entry which is preliminary data.</text>
</comment>
<dbReference type="Proteomes" id="UP000216024">
    <property type="component" value="Unassembled WGS sequence"/>
</dbReference>
<reference evidence="2 3" key="1">
    <citation type="submission" date="2017-06" db="EMBL/GenBank/DDBJ databases">
        <title>Draft genome sequence of anaerobic fermentative bacterium Anaeromicrobium sediminis DY2726D isolated from West Pacific Ocean sediments.</title>
        <authorList>
            <person name="Zeng X."/>
        </authorList>
    </citation>
    <scope>NUCLEOTIDE SEQUENCE [LARGE SCALE GENOMIC DNA]</scope>
    <source>
        <strain evidence="2 3">DY2726D</strain>
    </source>
</reference>
<keyword evidence="3" id="KW-1185">Reference proteome</keyword>
<organism evidence="2 3">
    <name type="scientific">Anaeromicrobium sediminis</name>
    <dbReference type="NCBI Taxonomy" id="1478221"/>
    <lineage>
        <taxon>Bacteria</taxon>
        <taxon>Bacillati</taxon>
        <taxon>Bacillota</taxon>
        <taxon>Clostridia</taxon>
        <taxon>Peptostreptococcales</taxon>
        <taxon>Thermotaleaceae</taxon>
        <taxon>Anaeromicrobium</taxon>
    </lineage>
</organism>
<evidence type="ECO:0000256" key="1">
    <source>
        <dbReference type="SAM" id="Phobius"/>
    </source>
</evidence>
<feature type="transmembrane region" description="Helical" evidence="1">
    <location>
        <begin position="112"/>
        <end position="131"/>
    </location>
</feature>
<dbReference type="RefSeq" id="WP_095134853.1">
    <property type="nucleotide sequence ID" value="NZ_NIBG01000018.1"/>
</dbReference>
<keyword evidence="1" id="KW-1133">Transmembrane helix</keyword>
<keyword evidence="1" id="KW-0472">Membrane</keyword>
<sequence length="160" mass="18475">MKHKSHQKWSWIIIVTFFILSIVNIWFGLFGFVCMGMPIYHALRGRGKIHCSKYCPRGSFLGKFLPYISLNKTLPKFMRTKKFKNFVLILMITMFSISLYHSQLVPIKVAKAVFRLMFASFVVGNIMGVIFKPRSWCQICPMGHGTSLIKEAKEKKTSSN</sequence>
<evidence type="ECO:0000313" key="2">
    <source>
        <dbReference type="EMBL" id="PAB58251.1"/>
    </source>
</evidence>
<protein>
    <submittedName>
        <fullName evidence="2">4Fe-4S ferredoxin</fullName>
    </submittedName>
</protein>
<dbReference type="EMBL" id="NIBG01000018">
    <property type="protein sequence ID" value="PAB58251.1"/>
    <property type="molecule type" value="Genomic_DNA"/>
</dbReference>
<feature type="transmembrane region" description="Helical" evidence="1">
    <location>
        <begin position="12"/>
        <end position="40"/>
    </location>
</feature>
<keyword evidence="1" id="KW-0812">Transmembrane</keyword>
<accession>A0A267MF93</accession>
<dbReference type="AlphaFoldDB" id="A0A267MF93"/>
<name>A0A267MF93_9FIRM</name>
<dbReference type="OrthoDB" id="9786132at2"/>
<evidence type="ECO:0000313" key="3">
    <source>
        <dbReference type="Proteomes" id="UP000216024"/>
    </source>
</evidence>
<proteinExistence type="predicted"/>
<gene>
    <name evidence="2" type="ORF">CCE28_16585</name>
</gene>
<feature type="transmembrane region" description="Helical" evidence="1">
    <location>
        <begin position="83"/>
        <end position="100"/>
    </location>
</feature>